<evidence type="ECO:0000313" key="1">
    <source>
        <dbReference type="Proteomes" id="UP000035680"/>
    </source>
</evidence>
<keyword evidence="1" id="KW-1185">Reference proteome</keyword>
<protein>
    <submittedName>
        <fullName evidence="2">INCENP_ARK-bind domain-containing protein</fullName>
    </submittedName>
</protein>
<dbReference type="Proteomes" id="UP000035680">
    <property type="component" value="Unassembled WGS sequence"/>
</dbReference>
<name>A0A0K0FAP1_STRVS</name>
<reference evidence="2" key="2">
    <citation type="submission" date="2015-08" db="UniProtKB">
        <authorList>
            <consortium name="WormBaseParasite"/>
        </authorList>
    </citation>
    <scope>IDENTIFICATION</scope>
</reference>
<evidence type="ECO:0000313" key="2">
    <source>
        <dbReference type="WBParaSite" id="SVE_0589600.1"/>
    </source>
</evidence>
<organism evidence="1 2">
    <name type="scientific">Strongyloides venezuelensis</name>
    <name type="common">Threadworm</name>
    <dbReference type="NCBI Taxonomy" id="75913"/>
    <lineage>
        <taxon>Eukaryota</taxon>
        <taxon>Metazoa</taxon>
        <taxon>Ecdysozoa</taxon>
        <taxon>Nematoda</taxon>
        <taxon>Chromadorea</taxon>
        <taxon>Rhabditida</taxon>
        <taxon>Tylenchina</taxon>
        <taxon>Panagrolaimomorpha</taxon>
        <taxon>Strongyloidoidea</taxon>
        <taxon>Strongyloididae</taxon>
        <taxon>Strongyloides</taxon>
    </lineage>
</organism>
<accession>A0A0K0FAP1</accession>
<dbReference type="AlphaFoldDB" id="A0A0K0FAP1"/>
<dbReference type="WBParaSite" id="SVE_0589600.1">
    <property type="protein sequence ID" value="SVE_0589600.1"/>
    <property type="gene ID" value="SVE_0589600"/>
</dbReference>
<proteinExistence type="predicted"/>
<sequence>MPFSIKDIPEDAYTFMTNFNFNDSYIDNDELLRLCRFEENFHVERPRVRRFSQVCKFGEDVRIPRKIKSLTQQSLSSSNDSIYQNSQFLKDFSKMNTGSVVTNKKEPTKGKNINYKATNGKDDENVQIFNFNIPKNYEEKFIGEEIPKETFMYDSSIDERCFNGEYIEPDNYTSLHPHLSNIPLASSPFPANVNIDTNQSTIPLKKEETDFWRHLSRQEF</sequence>
<reference evidence="1" key="1">
    <citation type="submission" date="2014-07" db="EMBL/GenBank/DDBJ databases">
        <authorList>
            <person name="Martin A.A"/>
            <person name="De Silva N."/>
        </authorList>
    </citation>
    <scope>NUCLEOTIDE SEQUENCE</scope>
</reference>